<gene>
    <name evidence="1" type="ORF">GLOINDRAFT_91013</name>
</gene>
<sequence length="100" mass="11531">MLSVICIILNEIFDKLQSFKFVKKGCLSIIYRLYDVDVGTIRIPLTHSPFVTQTGVDFSNFSGSVNLDFLIAYSCAEYKNYIVLLQILTIQNYIVQHRMQ</sequence>
<organism evidence="1">
    <name type="scientific">Rhizophagus irregularis (strain DAOM 181602 / DAOM 197198 / MUCL 43194)</name>
    <name type="common">Arbuscular mycorrhizal fungus</name>
    <name type="synonym">Glomus intraradices</name>
    <dbReference type="NCBI Taxonomy" id="747089"/>
    <lineage>
        <taxon>Eukaryota</taxon>
        <taxon>Fungi</taxon>
        <taxon>Fungi incertae sedis</taxon>
        <taxon>Mucoromycota</taxon>
        <taxon>Glomeromycotina</taxon>
        <taxon>Glomeromycetes</taxon>
        <taxon>Glomerales</taxon>
        <taxon>Glomeraceae</taxon>
        <taxon>Rhizophagus</taxon>
    </lineage>
</organism>
<dbReference type="AlphaFoldDB" id="U9UXI6"/>
<dbReference type="HOGENOM" id="CLU_2307480_0_0_1"/>
<evidence type="ECO:0000313" key="1">
    <source>
        <dbReference type="EMBL" id="ESA23278.1"/>
    </source>
</evidence>
<name>U9UXI6_RHIID</name>
<dbReference type="EMBL" id="KI274903">
    <property type="protein sequence ID" value="ESA23278.1"/>
    <property type="molecule type" value="Genomic_DNA"/>
</dbReference>
<reference evidence="1" key="1">
    <citation type="submission" date="2013-07" db="EMBL/GenBank/DDBJ databases">
        <title>The genome of an arbuscular mycorrhizal fungus provides insights into the evolution of the oldest plant symbiosis.</title>
        <authorList>
            <consortium name="DOE Joint Genome Institute"/>
            <person name="Tisserant E."/>
            <person name="Malbreil M."/>
            <person name="Kuo A."/>
            <person name="Kohler A."/>
            <person name="Symeonidi A."/>
            <person name="Balestrini R."/>
            <person name="Charron P."/>
            <person name="Duensing N."/>
            <person name="Frei-dit-Frey N."/>
            <person name="Gianinazzi-Pearson V."/>
            <person name="Gilbert B."/>
            <person name="Handa Y."/>
            <person name="Hijri M."/>
            <person name="Kaul R."/>
            <person name="Kawaguchi M."/>
            <person name="Krajinski F."/>
            <person name="Lammers P."/>
            <person name="Lapierre D."/>
            <person name="Masclaux F.G."/>
            <person name="Murat C."/>
            <person name="Morin E."/>
            <person name="Ndikumana S."/>
            <person name="Pagni M."/>
            <person name="Petitpierre D."/>
            <person name="Requena N."/>
            <person name="Rosikiewicz P."/>
            <person name="Riley R."/>
            <person name="Saito K."/>
            <person name="San Clemente H."/>
            <person name="Shapiro H."/>
            <person name="van Tuinen D."/>
            <person name="Becard G."/>
            <person name="Bonfante P."/>
            <person name="Paszkowski U."/>
            <person name="Shachar-Hill Y."/>
            <person name="Young J.P."/>
            <person name="Sanders I.R."/>
            <person name="Henrissat B."/>
            <person name="Rensing S.A."/>
            <person name="Grigoriev I.V."/>
            <person name="Corradi N."/>
            <person name="Roux C."/>
            <person name="Martin F."/>
        </authorList>
    </citation>
    <scope>NUCLEOTIDE SEQUENCE</scope>
    <source>
        <strain evidence="1">DAOM 197198</strain>
    </source>
</reference>
<protein>
    <submittedName>
        <fullName evidence="1">Uncharacterized protein</fullName>
    </submittedName>
</protein>
<accession>U9UXI6</accession>
<proteinExistence type="predicted"/>